<dbReference type="HAMAP" id="MF_00122">
    <property type="entry name" value="GatC"/>
    <property type="match status" value="1"/>
</dbReference>
<dbReference type="EMBL" id="BAABME010015962">
    <property type="protein sequence ID" value="GAA0143825.1"/>
    <property type="molecule type" value="Genomic_DNA"/>
</dbReference>
<keyword evidence="3" id="KW-1185">Reference proteome</keyword>
<comment type="caution">
    <text evidence="2">The sequence shown here is derived from an EMBL/GenBank/DDBJ whole genome shotgun (WGS) entry which is preliminary data.</text>
</comment>
<protein>
    <recommendedName>
        <fullName evidence="1">Glutamyl-tRNA(Gln) amidotransferase subunit C, chloroplastic/mitochondrial</fullName>
        <shortName evidence="1">Glu-AdT subunit C</shortName>
        <ecNumber evidence="1">6.3.5.-</ecNumber>
    </recommendedName>
</protein>
<evidence type="ECO:0000313" key="3">
    <source>
        <dbReference type="Proteomes" id="UP001454036"/>
    </source>
</evidence>
<dbReference type="GO" id="GO:0030956">
    <property type="term" value="C:glutamyl-tRNA(Gln) amidotransferase complex"/>
    <property type="evidence" value="ECO:0007669"/>
    <property type="project" value="UniProtKB-UniRule"/>
</dbReference>
<dbReference type="PANTHER" id="PTHR15004:SF0">
    <property type="entry name" value="GLUTAMYL-TRNA(GLN) AMIDOTRANSFERASE SUBUNIT C, MITOCHONDRIAL"/>
    <property type="match status" value="1"/>
</dbReference>
<dbReference type="GO" id="GO:0005524">
    <property type="term" value="F:ATP binding"/>
    <property type="evidence" value="ECO:0007669"/>
    <property type="project" value="UniProtKB-KW"/>
</dbReference>
<reference evidence="2 3" key="1">
    <citation type="submission" date="2024-01" db="EMBL/GenBank/DDBJ databases">
        <title>The complete chloroplast genome sequence of Lithospermum erythrorhizon: insights into the phylogenetic relationship among Boraginaceae species and the maternal lineages of purple gromwells.</title>
        <authorList>
            <person name="Okada T."/>
            <person name="Watanabe K."/>
        </authorList>
    </citation>
    <scope>NUCLEOTIDE SEQUENCE [LARGE SCALE GENOMIC DNA]</scope>
</reference>
<keyword evidence="1" id="KW-0934">Plastid</keyword>
<dbReference type="SUPFAM" id="SSF141000">
    <property type="entry name" value="Glu-tRNAGln amidotransferase C subunit"/>
    <property type="match status" value="1"/>
</dbReference>
<organism evidence="2 3">
    <name type="scientific">Lithospermum erythrorhizon</name>
    <name type="common">Purple gromwell</name>
    <name type="synonym">Lithospermum officinale var. erythrorhizon</name>
    <dbReference type="NCBI Taxonomy" id="34254"/>
    <lineage>
        <taxon>Eukaryota</taxon>
        <taxon>Viridiplantae</taxon>
        <taxon>Streptophyta</taxon>
        <taxon>Embryophyta</taxon>
        <taxon>Tracheophyta</taxon>
        <taxon>Spermatophyta</taxon>
        <taxon>Magnoliopsida</taxon>
        <taxon>eudicotyledons</taxon>
        <taxon>Gunneridae</taxon>
        <taxon>Pentapetalae</taxon>
        <taxon>asterids</taxon>
        <taxon>lamiids</taxon>
        <taxon>Boraginales</taxon>
        <taxon>Boraginaceae</taxon>
        <taxon>Boraginoideae</taxon>
        <taxon>Lithospermeae</taxon>
        <taxon>Lithospermum</taxon>
    </lineage>
</organism>
<dbReference type="GO" id="GO:0005739">
    <property type="term" value="C:mitochondrion"/>
    <property type="evidence" value="ECO:0007669"/>
    <property type="project" value="UniProtKB-SubCell"/>
</dbReference>
<dbReference type="GO" id="GO:0032543">
    <property type="term" value="P:mitochondrial translation"/>
    <property type="evidence" value="ECO:0007669"/>
    <property type="project" value="UniProtKB-UniRule"/>
</dbReference>
<dbReference type="GO" id="GO:0070681">
    <property type="term" value="P:glutaminyl-tRNAGln biosynthesis via transamidation"/>
    <property type="evidence" value="ECO:0007669"/>
    <property type="project" value="UniProtKB-UniRule"/>
</dbReference>
<keyword evidence="1" id="KW-0496">Mitochondrion</keyword>
<accession>A0AAV3P0W0</accession>
<dbReference type="Proteomes" id="UP001454036">
    <property type="component" value="Unassembled WGS sequence"/>
</dbReference>
<dbReference type="Gene3D" id="1.10.20.60">
    <property type="entry name" value="Glu-tRNAGln amidotransferase C subunit, N-terminal domain"/>
    <property type="match status" value="1"/>
</dbReference>
<evidence type="ECO:0000313" key="2">
    <source>
        <dbReference type="EMBL" id="GAA0143825.1"/>
    </source>
</evidence>
<comment type="subunit">
    <text evidence="1">Subunit of the heterotrimeric GatCAB amidotransferase (AdT) complex, composed of A, B and C subunits.</text>
</comment>
<keyword evidence="1" id="KW-0436">Ligase</keyword>
<gene>
    <name evidence="1" type="primary">GATC</name>
    <name evidence="2" type="ORF">LIER_35815</name>
</gene>
<name>A0AAV3P0W0_LITER</name>
<comment type="similarity">
    <text evidence="1">Belongs to the GatC family.</text>
</comment>
<dbReference type="InterPro" id="IPR003837">
    <property type="entry name" value="GatC"/>
</dbReference>
<evidence type="ECO:0000256" key="1">
    <source>
        <dbReference type="HAMAP-Rule" id="MF_03149"/>
    </source>
</evidence>
<sequence>MANRALNLLRASTTVVPITTRRSSFLSPNIWSPRTVEVKQRRSKRSYSTSSLEPPDVSRLAETARISLSPEEVEEFGPKIRQVIDWFGKLQDVDLQSVEPAIRADTEGDNIRDDIPETFPNREAIIATIPNFEDSYIKVPKVLNKE</sequence>
<keyword evidence="1" id="KW-0067">ATP-binding</keyword>
<dbReference type="NCBIfam" id="TIGR00135">
    <property type="entry name" value="gatC"/>
    <property type="match status" value="1"/>
</dbReference>
<dbReference type="GO" id="GO:0009507">
    <property type="term" value="C:chloroplast"/>
    <property type="evidence" value="ECO:0007669"/>
    <property type="project" value="UniProtKB-SubCell"/>
</dbReference>
<keyword evidence="1" id="KW-0648">Protein biosynthesis</keyword>
<dbReference type="EC" id="6.3.5.-" evidence="1"/>
<dbReference type="Pfam" id="PF02686">
    <property type="entry name" value="GatC"/>
    <property type="match status" value="1"/>
</dbReference>
<comment type="catalytic activity">
    <reaction evidence="1">
        <text>L-glutamyl-tRNA(Gln) + L-glutamine + ATP + H2O = L-glutaminyl-tRNA(Gln) + L-glutamate + ADP + phosphate + H(+)</text>
        <dbReference type="Rhea" id="RHEA:17521"/>
        <dbReference type="Rhea" id="RHEA-COMP:9681"/>
        <dbReference type="Rhea" id="RHEA-COMP:9684"/>
        <dbReference type="ChEBI" id="CHEBI:15377"/>
        <dbReference type="ChEBI" id="CHEBI:15378"/>
        <dbReference type="ChEBI" id="CHEBI:29985"/>
        <dbReference type="ChEBI" id="CHEBI:30616"/>
        <dbReference type="ChEBI" id="CHEBI:43474"/>
        <dbReference type="ChEBI" id="CHEBI:58359"/>
        <dbReference type="ChEBI" id="CHEBI:78520"/>
        <dbReference type="ChEBI" id="CHEBI:78521"/>
        <dbReference type="ChEBI" id="CHEBI:456216"/>
    </reaction>
</comment>
<keyword evidence="1" id="KW-0150">Chloroplast</keyword>
<keyword evidence="1" id="KW-0547">Nucleotide-binding</keyword>
<dbReference type="PANTHER" id="PTHR15004">
    <property type="entry name" value="GLUTAMYL-TRNA(GLN) AMIDOTRANSFERASE SUBUNIT C, MITOCHONDRIAL"/>
    <property type="match status" value="1"/>
</dbReference>
<dbReference type="InterPro" id="IPR036113">
    <property type="entry name" value="Asp/Glu-ADT_sf_sub_c"/>
</dbReference>
<dbReference type="GO" id="GO:0006450">
    <property type="term" value="P:regulation of translational fidelity"/>
    <property type="evidence" value="ECO:0007669"/>
    <property type="project" value="InterPro"/>
</dbReference>
<comment type="subcellular location">
    <subcellularLocation>
        <location evidence="1">Mitochondrion</location>
    </subcellularLocation>
    <subcellularLocation>
        <location evidence="1">Plastid</location>
        <location evidence="1">Chloroplast</location>
    </subcellularLocation>
</comment>
<dbReference type="GO" id="GO:0050567">
    <property type="term" value="F:glutaminyl-tRNA synthase (glutamine-hydrolyzing) activity"/>
    <property type="evidence" value="ECO:0007669"/>
    <property type="project" value="UniProtKB-UniRule"/>
</dbReference>
<proteinExistence type="inferred from homology"/>
<dbReference type="AlphaFoldDB" id="A0AAV3P0W0"/>
<comment type="function">
    <text evidence="1">Allows the formation of correctly charged Gln-tRNA(Gln) through the transamidation of misacylated Glu-tRNA(Gln) in chloroplasts and mitochondria. The reaction takes place in the presence of glutamine and ATP through an activated gamma-phospho-Glu-tRNA(Gln).</text>
</comment>